<keyword evidence="4 5" id="KW-0472">Membrane</keyword>
<reference evidence="8 9" key="1">
    <citation type="submission" date="2017-12" db="EMBL/GenBank/DDBJ databases">
        <title>Hemimetabolous genomes reveal molecular basis of termite eusociality.</title>
        <authorList>
            <person name="Harrison M.C."/>
            <person name="Jongepier E."/>
            <person name="Robertson H.M."/>
            <person name="Arning N."/>
            <person name="Bitard-Feildel T."/>
            <person name="Chao H."/>
            <person name="Childers C.P."/>
            <person name="Dinh H."/>
            <person name="Doddapaneni H."/>
            <person name="Dugan S."/>
            <person name="Gowin J."/>
            <person name="Greiner C."/>
            <person name="Han Y."/>
            <person name="Hu H."/>
            <person name="Hughes D.S.T."/>
            <person name="Huylmans A.-K."/>
            <person name="Kemena C."/>
            <person name="Kremer L.P.M."/>
            <person name="Lee S.L."/>
            <person name="Lopez-Ezquerra A."/>
            <person name="Mallet L."/>
            <person name="Monroy-Kuhn J.M."/>
            <person name="Moser A."/>
            <person name="Murali S.C."/>
            <person name="Muzny D.M."/>
            <person name="Otani S."/>
            <person name="Piulachs M.-D."/>
            <person name="Poelchau M."/>
            <person name="Qu J."/>
            <person name="Schaub F."/>
            <person name="Wada-Katsumata A."/>
            <person name="Worley K.C."/>
            <person name="Xie Q."/>
            <person name="Ylla G."/>
            <person name="Poulsen M."/>
            <person name="Gibbs R.A."/>
            <person name="Schal C."/>
            <person name="Richards S."/>
            <person name="Belles X."/>
            <person name="Korb J."/>
            <person name="Bornberg-Bauer E."/>
        </authorList>
    </citation>
    <scope>NUCLEOTIDE SEQUENCE [LARGE SCALE GENOMIC DNA]</scope>
    <source>
        <tissue evidence="8">Whole body</tissue>
    </source>
</reference>
<dbReference type="InterPro" id="IPR012858">
    <property type="entry name" value="DC_STAMP-like"/>
</dbReference>
<dbReference type="InterPro" id="IPR058842">
    <property type="entry name" value="DCST1_C"/>
</dbReference>
<feature type="domain" description="E3 ubiquitin-protein ligase DCST1-like C-terminal" evidence="7">
    <location>
        <begin position="727"/>
        <end position="774"/>
    </location>
</feature>
<evidence type="ECO:0000259" key="7">
    <source>
        <dbReference type="Pfam" id="PF26037"/>
    </source>
</evidence>
<evidence type="ECO:0000313" key="9">
    <source>
        <dbReference type="Proteomes" id="UP000235965"/>
    </source>
</evidence>
<dbReference type="OrthoDB" id="6598372at2759"/>
<keyword evidence="9" id="KW-1185">Reference proteome</keyword>
<feature type="transmembrane region" description="Helical" evidence="5">
    <location>
        <begin position="117"/>
        <end position="137"/>
    </location>
</feature>
<evidence type="ECO:0000256" key="2">
    <source>
        <dbReference type="ARBA" id="ARBA00022692"/>
    </source>
</evidence>
<dbReference type="GO" id="GO:0016020">
    <property type="term" value="C:membrane"/>
    <property type="evidence" value="ECO:0007669"/>
    <property type="project" value="UniProtKB-SubCell"/>
</dbReference>
<dbReference type="PANTHER" id="PTHR21041">
    <property type="entry name" value="DENDRITIC CELL-SPECIFIC TRANSMEMBRANE PROTEIN"/>
    <property type="match status" value="1"/>
</dbReference>
<evidence type="ECO:0000256" key="3">
    <source>
        <dbReference type="ARBA" id="ARBA00022989"/>
    </source>
</evidence>
<proteinExistence type="predicted"/>
<comment type="subcellular location">
    <subcellularLocation>
        <location evidence="1">Membrane</location>
        <topology evidence="1">Multi-pass membrane protein</topology>
    </subcellularLocation>
</comment>
<gene>
    <name evidence="8" type="ORF">B7P43_G12046</name>
</gene>
<feature type="domain" description="Dendritic cell-specific transmembrane protein-like" evidence="6">
    <location>
        <begin position="482"/>
        <end position="671"/>
    </location>
</feature>
<keyword evidence="3 5" id="KW-1133">Transmembrane helix</keyword>
<dbReference type="AlphaFoldDB" id="A0A2J7R7C7"/>
<feature type="transmembrane region" description="Helical" evidence="5">
    <location>
        <begin position="450"/>
        <end position="470"/>
    </location>
</feature>
<dbReference type="InterPro" id="IPR051856">
    <property type="entry name" value="CSR-E3_Ligase_Protein"/>
</dbReference>
<evidence type="ECO:0000313" key="8">
    <source>
        <dbReference type="EMBL" id="PNF36731.1"/>
    </source>
</evidence>
<dbReference type="InParanoid" id="A0A2J7R7C7"/>
<dbReference type="Pfam" id="PF26039">
    <property type="entry name" value="Dcst2"/>
    <property type="match status" value="1"/>
</dbReference>
<evidence type="ECO:0000256" key="4">
    <source>
        <dbReference type="ARBA" id="ARBA00023136"/>
    </source>
</evidence>
<dbReference type="EMBL" id="NEVH01006734">
    <property type="protein sequence ID" value="PNF36731.1"/>
    <property type="molecule type" value="Genomic_DNA"/>
</dbReference>
<feature type="transmembrane region" description="Helical" evidence="5">
    <location>
        <begin position="87"/>
        <end position="111"/>
    </location>
</feature>
<organism evidence="8 9">
    <name type="scientific">Cryptotermes secundus</name>
    <dbReference type="NCBI Taxonomy" id="105785"/>
    <lineage>
        <taxon>Eukaryota</taxon>
        <taxon>Metazoa</taxon>
        <taxon>Ecdysozoa</taxon>
        <taxon>Arthropoda</taxon>
        <taxon>Hexapoda</taxon>
        <taxon>Insecta</taxon>
        <taxon>Pterygota</taxon>
        <taxon>Neoptera</taxon>
        <taxon>Polyneoptera</taxon>
        <taxon>Dictyoptera</taxon>
        <taxon>Blattodea</taxon>
        <taxon>Blattoidea</taxon>
        <taxon>Termitoidae</taxon>
        <taxon>Kalotermitidae</taxon>
        <taxon>Cryptotermitinae</taxon>
        <taxon>Cryptotermes</taxon>
    </lineage>
</organism>
<dbReference type="STRING" id="105785.A0A2J7R7C7"/>
<keyword evidence="2 5" id="KW-0812">Transmembrane</keyword>
<dbReference type="PANTHER" id="PTHR21041:SF9">
    <property type="entry name" value="DENDRITIC CELL-SPECIFIC TRANSMEMBRANE PROTEIN-LIKE DOMAIN-CONTAINING PROTEIN"/>
    <property type="match status" value="1"/>
</dbReference>
<evidence type="ECO:0000256" key="1">
    <source>
        <dbReference type="ARBA" id="ARBA00004141"/>
    </source>
</evidence>
<dbReference type="Proteomes" id="UP000235965">
    <property type="component" value="Unassembled WGS sequence"/>
</dbReference>
<dbReference type="Pfam" id="PF07782">
    <property type="entry name" value="DC_STAMP"/>
    <property type="match status" value="1"/>
</dbReference>
<dbReference type="Pfam" id="PF26037">
    <property type="entry name" value="zf-RING_DCST1_C"/>
    <property type="match status" value="1"/>
</dbReference>
<protein>
    <submittedName>
        <fullName evidence="8">Uncharacterized protein</fullName>
    </submittedName>
</protein>
<evidence type="ECO:0000259" key="6">
    <source>
        <dbReference type="Pfam" id="PF07782"/>
    </source>
</evidence>
<evidence type="ECO:0000256" key="5">
    <source>
        <dbReference type="SAM" id="Phobius"/>
    </source>
</evidence>
<comment type="caution">
    <text evidence="8">The sequence shown here is derived from an EMBL/GenBank/DDBJ whole genome shotgun (WGS) entry which is preliminary data.</text>
</comment>
<accession>A0A2J7R7C7</accession>
<name>A0A2J7R7C7_9NEOP</name>
<sequence length="952" mass="109279">MAFCLLSYKAYRINKKLKKYEHEKEIAIKIASGLPPDYTASDKYHHFWSRCRRTLCSCLGWMFAIPPDGRLRKFCVKARTIGTFENYAAKTFLGFAGGMFLTYILLMFLTIQLNYPITGATMICSALGVFLTLGLAFSKRVRVITLLLLPHLFSKNGRKALVAYAFTLALTGPAVNTLRNTRILADSLACAQLLELRKLRYVPGRREELMPLMTDRSELNVITDHFELWALPFIPCLMGGAKLAVAIVSTDWLAHEQLKKIVHDITEAVKKPFIAIKDAFHKVMVTIKQVVKTLKEVWHSFVRIFISLLQVMKSVYQWLTSVLNLCNKKVGTPHQRCMRVIDNSVADCHAKLGPLFNWLCSVTYVGSIVCYAAKIFDLICPFMDYINNSVVGVMKKKLLTFVTHIHNIFYVSVDFKHSFHFETTQSVSMKEISAAIIAELRGRTDKFVSLFEYLGFAFIFFFFVLFFRVIQYHLKFLTSNRFENRFITRYFREIDLQRAKHDKETVLPLTRVERKNYITVGSLRFAPSEKRQLIKSAVFLGASSLQLAKYLLTDYCFYWVLALIQAHGGVKTTVEAPYMVGIHVQGSGMVADLYHSIANALKPLGAKMDIDNVPCLPNPVPPDFGRYIQIVSLILLCWVLTILEPYGLRLKHVVMSYYYPERARQRAVWLYNNILRSRGGFLKFIRRQLRRKFGKSKDGVIEKVSLMDRLRAKFPWLDIILWDSKQKMCILCGKVVRKGDKEQLIICPTPNCCGQYCTECYADLKNLCTICKKPTEYGDLSDESIERDSLDIRDVHRAKRLFLFFLLTTTALGPDNRVNKALRVTTQLKVAFQIVNLQHPVLPVLAYSGSSIMKAMNNSSFDMRRVIGIEIKISASVGGFSVNFRGQSRPFLHDQNIQEGDRSLRFYFHGELDSRSQTVEVCKEVLYPLCTMRPDHKCVIHISEPQRRFVLR</sequence>